<reference evidence="3 4" key="1">
    <citation type="submission" date="2019-04" db="EMBL/GenBank/DDBJ databases">
        <title>Geobacter ruber sp. nov., ferric-reducing bacteria isolated from paddy soil.</title>
        <authorList>
            <person name="Xu Z."/>
            <person name="Masuda Y."/>
            <person name="Itoh H."/>
            <person name="Senoo K."/>
        </authorList>
    </citation>
    <scope>NUCLEOTIDE SEQUENCE [LARGE SCALE GENOMIC DNA]</scope>
    <source>
        <strain evidence="3 4">Red88</strain>
    </source>
</reference>
<sequence>MAVKFFGQFLVEKGIVSREALLRAIELQEQKNLKFGEMALAMGYVTPNDIERAHHAQLSRDIKLGDLLVEIGILTLTQLNEVITRQKNNHLYIGEALVLVGAFSNEQLQQHLNEFKADQAPYISERVELPAGIPNPEVWEMAADLTYKMITRILGLPFRAGKCQTVTTVDTNFVMAAMDLSGDQDARFIISVSQGLQKSVAKAILRETSVDNEPQEVLEDTVMEFVNVVCGNIAAKASQAGRIVNINPPVTIRPDAEGLAVPAGHTGLCFPILVGDGETMQLVLLIKN</sequence>
<dbReference type="GO" id="GO:0006935">
    <property type="term" value="P:chemotaxis"/>
    <property type="evidence" value="ECO:0007669"/>
    <property type="project" value="UniProtKB-KW"/>
</dbReference>
<dbReference type="InterPro" id="IPR037257">
    <property type="entry name" value="T2SS_E_N_sf"/>
</dbReference>
<dbReference type="OrthoDB" id="5614404at2"/>
<evidence type="ECO:0000313" key="3">
    <source>
        <dbReference type="EMBL" id="KAA0893314.1"/>
    </source>
</evidence>
<dbReference type="SUPFAM" id="SSF160246">
    <property type="entry name" value="EspE N-terminal domain-like"/>
    <property type="match status" value="2"/>
</dbReference>
<dbReference type="InterPro" id="IPR028051">
    <property type="entry name" value="CheX-like_dom"/>
</dbReference>
<dbReference type="InterPro" id="IPR028976">
    <property type="entry name" value="CheC-like_sf"/>
</dbReference>
<evidence type="ECO:0000313" key="4">
    <source>
        <dbReference type="Proteomes" id="UP000324298"/>
    </source>
</evidence>
<evidence type="ECO:0000256" key="1">
    <source>
        <dbReference type="ARBA" id="ARBA00022500"/>
    </source>
</evidence>
<gene>
    <name evidence="3" type="ORF">ET418_05720</name>
</gene>
<feature type="domain" description="Chemotaxis phosphatase CheX-like" evidence="2">
    <location>
        <begin position="174"/>
        <end position="272"/>
    </location>
</feature>
<organism evidence="3 4">
    <name type="scientific">Oryzomonas rubra</name>
    <dbReference type="NCBI Taxonomy" id="2509454"/>
    <lineage>
        <taxon>Bacteria</taxon>
        <taxon>Pseudomonadati</taxon>
        <taxon>Thermodesulfobacteriota</taxon>
        <taxon>Desulfuromonadia</taxon>
        <taxon>Geobacterales</taxon>
        <taxon>Geobacteraceae</taxon>
        <taxon>Oryzomonas</taxon>
    </lineage>
</organism>
<evidence type="ECO:0000259" key="2">
    <source>
        <dbReference type="Pfam" id="PF13690"/>
    </source>
</evidence>
<dbReference type="Pfam" id="PF13690">
    <property type="entry name" value="CheX"/>
    <property type="match status" value="1"/>
</dbReference>
<dbReference type="SUPFAM" id="SSF103039">
    <property type="entry name" value="CheC-like"/>
    <property type="match status" value="1"/>
</dbReference>
<keyword evidence="1" id="KW-0145">Chemotaxis</keyword>
<dbReference type="EMBL" id="SRSD01000003">
    <property type="protein sequence ID" value="KAA0893314.1"/>
    <property type="molecule type" value="Genomic_DNA"/>
</dbReference>
<dbReference type="RefSeq" id="WP_149306630.1">
    <property type="nucleotide sequence ID" value="NZ_SRSD01000003.1"/>
</dbReference>
<keyword evidence="4" id="KW-1185">Reference proteome</keyword>
<dbReference type="Proteomes" id="UP000324298">
    <property type="component" value="Unassembled WGS sequence"/>
</dbReference>
<protein>
    <submittedName>
        <fullName evidence="3">Chemotaxis protein CheX</fullName>
    </submittedName>
</protein>
<proteinExistence type="predicted"/>
<dbReference type="AlphaFoldDB" id="A0A5A9XK84"/>
<name>A0A5A9XK84_9BACT</name>
<accession>A0A5A9XK84</accession>
<dbReference type="Gene3D" id="3.40.1550.10">
    <property type="entry name" value="CheC-like"/>
    <property type="match status" value="1"/>
</dbReference>
<comment type="caution">
    <text evidence="3">The sequence shown here is derived from an EMBL/GenBank/DDBJ whole genome shotgun (WGS) entry which is preliminary data.</text>
</comment>